<dbReference type="NCBIfam" id="TIGR03781">
    <property type="entry name" value="Bac_Flav_CT_K"/>
    <property type="match status" value="1"/>
</dbReference>
<comment type="caution">
    <text evidence="2">The sequence shown here is derived from an EMBL/GenBank/DDBJ whole genome shotgun (WGS) entry which is preliminary data.</text>
</comment>
<keyword evidence="3" id="KW-1185">Reference proteome</keyword>
<evidence type="ECO:0000313" key="3">
    <source>
        <dbReference type="Proteomes" id="UP000294498"/>
    </source>
</evidence>
<gene>
    <name evidence="2" type="ORF">EDB95_4950</name>
</gene>
<keyword evidence="1" id="KW-1133">Transmembrane helix</keyword>
<proteinExistence type="predicted"/>
<keyword evidence="1" id="KW-0812">Transmembrane</keyword>
<organism evidence="2 3">
    <name type="scientific">Dinghuibacter silviterrae</name>
    <dbReference type="NCBI Taxonomy" id="1539049"/>
    <lineage>
        <taxon>Bacteria</taxon>
        <taxon>Pseudomonadati</taxon>
        <taxon>Bacteroidota</taxon>
        <taxon>Chitinophagia</taxon>
        <taxon>Chitinophagales</taxon>
        <taxon>Chitinophagaceae</taxon>
        <taxon>Dinghuibacter</taxon>
    </lineage>
</organism>
<dbReference type="EMBL" id="SODV01000002">
    <property type="protein sequence ID" value="TDW97109.1"/>
    <property type="molecule type" value="Genomic_DNA"/>
</dbReference>
<dbReference type="OrthoDB" id="1039148at2"/>
<feature type="transmembrane region" description="Helical" evidence="1">
    <location>
        <begin position="15"/>
        <end position="35"/>
    </location>
</feature>
<evidence type="ECO:0000313" key="2">
    <source>
        <dbReference type="EMBL" id="TDW97109.1"/>
    </source>
</evidence>
<dbReference type="InterPro" id="IPR022276">
    <property type="entry name" value="Conjug_transposon_TraK"/>
</dbReference>
<evidence type="ECO:0000256" key="1">
    <source>
        <dbReference type="SAM" id="Phobius"/>
    </source>
</evidence>
<keyword evidence="1" id="KW-0472">Membrane</keyword>
<dbReference type="AlphaFoldDB" id="A0A4R8DHC1"/>
<reference evidence="2 3" key="1">
    <citation type="submission" date="2019-03" db="EMBL/GenBank/DDBJ databases">
        <title>Genomic Encyclopedia of Type Strains, Phase IV (KMG-IV): sequencing the most valuable type-strain genomes for metagenomic binning, comparative biology and taxonomic classification.</title>
        <authorList>
            <person name="Goeker M."/>
        </authorList>
    </citation>
    <scope>NUCLEOTIDE SEQUENCE [LARGE SCALE GENOMIC DNA]</scope>
    <source>
        <strain evidence="2 3">DSM 100059</strain>
    </source>
</reference>
<dbReference type="RefSeq" id="WP_133998744.1">
    <property type="nucleotide sequence ID" value="NZ_SODV01000002.1"/>
</dbReference>
<dbReference type="Proteomes" id="UP000294498">
    <property type="component" value="Unassembled WGS sequence"/>
</dbReference>
<protein>
    <submittedName>
        <fullName evidence="2">Conjugative transposon TraK protein</fullName>
    </submittedName>
</protein>
<name>A0A4R8DHC1_9BACT</name>
<accession>A0A4R8DHC1</accession>
<sequence length="206" mass="23825">MFQQFKNIDTAFRHIRSFSVAFLLVTLALNAYLIYRTTVVLQAGRQKVYLLANGKLLDAVAVDRADYIAVEIRDHVKMFHQYFYSLEPDEKVNEKHITAACYLADSSAAYEYKNLSDNGYYSRILEGNISQQVEDPDSIKVDVDHLPFTFLYYGKLRIVRPTSILTRSLITTGTIRHTTISDNNPHGFLIEHWKVLDNRDLTLEKR</sequence>